<evidence type="ECO:0000313" key="7">
    <source>
        <dbReference type="Proteomes" id="UP000179807"/>
    </source>
</evidence>
<dbReference type="GO" id="GO:0016020">
    <property type="term" value="C:membrane"/>
    <property type="evidence" value="ECO:0007669"/>
    <property type="project" value="TreeGrafter"/>
</dbReference>
<comment type="caution">
    <text evidence="6">The sequence shown here is derived from an EMBL/GenBank/DDBJ whole genome shotgun (WGS) entry which is preliminary data.</text>
</comment>
<dbReference type="RefSeq" id="XP_068354978.1">
    <property type="nucleotide sequence ID" value="XM_068493668.1"/>
</dbReference>
<keyword evidence="4" id="KW-0067">ATP-binding</keyword>
<dbReference type="Proteomes" id="UP000179807">
    <property type="component" value="Unassembled WGS sequence"/>
</dbReference>
<evidence type="ECO:0000256" key="2">
    <source>
        <dbReference type="ARBA" id="ARBA00022801"/>
    </source>
</evidence>
<keyword evidence="4" id="KW-0547">Nucleotide-binding</keyword>
<feature type="transmembrane region" description="Helical" evidence="5">
    <location>
        <begin position="7"/>
        <end position="29"/>
    </location>
</feature>
<dbReference type="AlphaFoldDB" id="A0A1J4JSW8"/>
<dbReference type="GO" id="GO:0009134">
    <property type="term" value="P:nucleoside diphosphate catabolic process"/>
    <property type="evidence" value="ECO:0007669"/>
    <property type="project" value="TreeGrafter"/>
</dbReference>
<comment type="similarity">
    <text evidence="1">Belongs to the GDA1/CD39 NTPase family.</text>
</comment>
<feature type="active site" description="Proton acceptor" evidence="3">
    <location>
        <position position="164"/>
    </location>
</feature>
<organism evidence="6 7">
    <name type="scientific">Tritrichomonas foetus</name>
    <dbReference type="NCBI Taxonomy" id="1144522"/>
    <lineage>
        <taxon>Eukaryota</taxon>
        <taxon>Metamonada</taxon>
        <taxon>Parabasalia</taxon>
        <taxon>Tritrichomonadida</taxon>
        <taxon>Tritrichomonadidae</taxon>
        <taxon>Tritrichomonas</taxon>
    </lineage>
</organism>
<dbReference type="CDD" id="cd24003">
    <property type="entry name" value="ASKHA_NBD_GDA1_CD39_NTPase"/>
    <property type="match status" value="1"/>
</dbReference>
<dbReference type="InterPro" id="IPR000407">
    <property type="entry name" value="GDA1_CD39_NTPase"/>
</dbReference>
<dbReference type="PANTHER" id="PTHR11782">
    <property type="entry name" value="ADENOSINE/GUANOSINE DIPHOSPHATASE"/>
    <property type="match status" value="1"/>
</dbReference>
<gene>
    <name evidence="6" type="ORF">TRFO_07416</name>
</gene>
<keyword evidence="5" id="KW-0812">Transmembrane</keyword>
<reference evidence="6" key="1">
    <citation type="submission" date="2016-10" db="EMBL/GenBank/DDBJ databases">
        <authorList>
            <person name="Benchimol M."/>
            <person name="Almeida L.G."/>
            <person name="Vasconcelos A.T."/>
            <person name="Perreira-Neves A."/>
            <person name="Rosa I.A."/>
            <person name="Tasca T."/>
            <person name="Bogo M.R."/>
            <person name="de Souza W."/>
        </authorList>
    </citation>
    <scope>NUCLEOTIDE SEQUENCE [LARGE SCALE GENOMIC DNA]</scope>
    <source>
        <strain evidence="6">K</strain>
    </source>
</reference>
<evidence type="ECO:0000313" key="6">
    <source>
        <dbReference type="EMBL" id="OHT01842.1"/>
    </source>
</evidence>
<protein>
    <submittedName>
        <fullName evidence="6">Uncharacterized protein</fullName>
    </submittedName>
</protein>
<dbReference type="EMBL" id="MLAK01000893">
    <property type="protein sequence ID" value="OHT01842.1"/>
    <property type="molecule type" value="Genomic_DNA"/>
</dbReference>
<evidence type="ECO:0000256" key="4">
    <source>
        <dbReference type="PIRSR" id="PIRSR600407-2"/>
    </source>
</evidence>
<keyword evidence="2" id="KW-0378">Hydrolase</keyword>
<accession>A0A1J4JSW8</accession>
<feature type="transmembrane region" description="Helical" evidence="5">
    <location>
        <begin position="396"/>
        <end position="415"/>
    </location>
</feature>
<feature type="binding site" evidence="4">
    <location>
        <begin position="190"/>
        <end position="194"/>
    </location>
    <ligand>
        <name>ATP</name>
        <dbReference type="ChEBI" id="CHEBI:30616"/>
    </ligand>
</feature>
<dbReference type="Gene3D" id="3.30.420.40">
    <property type="match status" value="1"/>
</dbReference>
<dbReference type="OrthoDB" id="6372431at2759"/>
<evidence type="ECO:0000256" key="3">
    <source>
        <dbReference type="PIRSR" id="PIRSR600407-1"/>
    </source>
</evidence>
<dbReference type="VEuPathDB" id="TrichDB:TRFO_07416"/>
<name>A0A1J4JSW8_9EUKA</name>
<evidence type="ECO:0000256" key="5">
    <source>
        <dbReference type="SAM" id="Phobius"/>
    </source>
</evidence>
<dbReference type="GO" id="GO:0017110">
    <property type="term" value="F:nucleoside diphosphate phosphatase activity"/>
    <property type="evidence" value="ECO:0007669"/>
    <property type="project" value="TreeGrafter"/>
</dbReference>
<keyword evidence="7" id="KW-1185">Reference proteome</keyword>
<keyword evidence="5" id="KW-1133">Transmembrane helix</keyword>
<sequence>MTISNEIIDLALLSFVLFQLVIFFSFHVFGYKGIHYGIMVDAGSAGTRAHVFSWDSNDKYPHVKPYPDWHKGAVIKSHTPLAKAAADENAIPNIFHGIIEKVSKIIPAEFLPKTKMYIYATAGLRMLSITSQGEIIENTFHYLSENSPFKILRKNVRIMSGAEEAIYGWISVQHLLNRTEPTCGSIDMGGASIQVAFETKEKKNLHRILLNGKAYTIFGTSMLGLGVNQAMKRILHLNKNPCFPSGYITESIEGTGSFEKCQDLIKSIDIIPRDVSNETRSIRNFYGMASFYYTNEFFGLIENSTIDQLISSTVDFCSSNWTYLNKKYNSNPFLKNYCFFGSFQSTFLSDGFGFDFSRSFVVKSGMLNGAELSWAIGAMMKEVNSAKVDPYYIPSYMPIIEMNLFVFLCFVIHYLKLKIKGKNGFLSTRTSKLL</sequence>
<dbReference type="PANTHER" id="PTHR11782:SF83">
    <property type="entry name" value="GUANOSINE-DIPHOSPHATASE"/>
    <property type="match status" value="1"/>
</dbReference>
<dbReference type="GeneID" id="94828372"/>
<keyword evidence="5" id="KW-0472">Membrane</keyword>
<evidence type="ECO:0000256" key="1">
    <source>
        <dbReference type="ARBA" id="ARBA00009283"/>
    </source>
</evidence>
<proteinExistence type="inferred from homology"/>
<dbReference type="Pfam" id="PF01150">
    <property type="entry name" value="GDA1_CD39"/>
    <property type="match status" value="1"/>
</dbReference>
<dbReference type="GO" id="GO:0005524">
    <property type="term" value="F:ATP binding"/>
    <property type="evidence" value="ECO:0007669"/>
    <property type="project" value="UniProtKB-KW"/>
</dbReference>
<dbReference type="Gene3D" id="3.30.420.150">
    <property type="entry name" value="Exopolyphosphatase. Domain 2"/>
    <property type="match status" value="1"/>
</dbReference>